<comment type="cofactor">
    <cofactor evidence="13">
        <name>iron-sulfur cluster</name>
        <dbReference type="ChEBI" id="CHEBI:30408"/>
    </cofactor>
</comment>
<keyword evidence="9 13" id="KW-0408">Iron</keyword>
<comment type="similarity">
    <text evidence="2 13">Belongs to the CRISPR-associated exonuclease Cas4 family.</text>
</comment>
<evidence type="ECO:0000256" key="12">
    <source>
        <dbReference type="ARBA" id="ARBA00023211"/>
    </source>
</evidence>
<dbReference type="PANTHER" id="PTHR36531:SF6">
    <property type="entry name" value="DNA REPLICATION ATP-DEPENDENT HELICASE_NUCLEASE DNA2"/>
    <property type="match status" value="1"/>
</dbReference>
<comment type="cofactor">
    <cofactor evidence="1">
        <name>[4Fe-4S] cluster</name>
        <dbReference type="ChEBI" id="CHEBI:49883"/>
    </cofactor>
</comment>
<evidence type="ECO:0000256" key="2">
    <source>
        <dbReference type="ARBA" id="ARBA00009189"/>
    </source>
</evidence>
<keyword evidence="6 13" id="KW-0479">Metal-binding</keyword>
<dbReference type="PANTHER" id="PTHR36531">
    <property type="entry name" value="CRISPR-ASSOCIATED EXONUCLEASE CAS4"/>
    <property type="match status" value="1"/>
</dbReference>
<organism evidence="15 16">
    <name type="scientific">Nitrospira tepida</name>
    <dbReference type="NCBI Taxonomy" id="2973512"/>
    <lineage>
        <taxon>Bacteria</taxon>
        <taxon>Pseudomonadati</taxon>
        <taxon>Nitrospirota</taxon>
        <taxon>Nitrospiria</taxon>
        <taxon>Nitrospirales</taxon>
        <taxon>Nitrospiraceae</taxon>
        <taxon>Nitrospira</taxon>
    </lineage>
</organism>
<evidence type="ECO:0000256" key="11">
    <source>
        <dbReference type="ARBA" id="ARBA00023118"/>
    </source>
</evidence>
<evidence type="ECO:0000256" key="13">
    <source>
        <dbReference type="RuleBase" id="RU365022"/>
    </source>
</evidence>
<evidence type="ECO:0000256" key="8">
    <source>
        <dbReference type="ARBA" id="ARBA00022839"/>
    </source>
</evidence>
<keyword evidence="11 13" id="KW-0051">Antiviral defense</keyword>
<evidence type="ECO:0000313" key="15">
    <source>
        <dbReference type="EMBL" id="CAI4031113.1"/>
    </source>
</evidence>
<dbReference type="EC" id="3.1.12.1" evidence="3 13"/>
<dbReference type="GO" id="GO:0046872">
    <property type="term" value="F:metal ion binding"/>
    <property type="evidence" value="ECO:0007669"/>
    <property type="project" value="UniProtKB-KW"/>
</dbReference>
<dbReference type="Gene3D" id="3.90.320.10">
    <property type="match status" value="1"/>
</dbReference>
<evidence type="ECO:0000256" key="5">
    <source>
        <dbReference type="ARBA" id="ARBA00022722"/>
    </source>
</evidence>
<keyword evidence="8 13" id="KW-0269">Exonuclease</keyword>
<evidence type="ECO:0000256" key="4">
    <source>
        <dbReference type="ARBA" id="ARBA00020049"/>
    </source>
</evidence>
<dbReference type="Pfam" id="PF01930">
    <property type="entry name" value="Cas_Cas4"/>
    <property type="match status" value="1"/>
</dbReference>
<dbReference type="InterPro" id="IPR011604">
    <property type="entry name" value="PDDEXK-like_dom_sf"/>
</dbReference>
<evidence type="ECO:0000256" key="6">
    <source>
        <dbReference type="ARBA" id="ARBA00022723"/>
    </source>
</evidence>
<evidence type="ECO:0000256" key="10">
    <source>
        <dbReference type="ARBA" id="ARBA00023014"/>
    </source>
</evidence>
<protein>
    <recommendedName>
        <fullName evidence="4 13">CRISPR-associated exonuclease Cas4</fullName>
        <ecNumber evidence="3 13">3.1.12.1</ecNumber>
    </recommendedName>
</protein>
<comment type="function">
    <text evidence="13">CRISPR (clustered regularly interspaced short palindromic repeat) is an adaptive immune system that provides protection against mobile genetic elements (viruses, transposable elements and conjugative plasmids). CRISPR clusters contain sequences complementary to antecedent mobile elements and target invading nucleic acids. CRISPR clusters are transcribed and processed into CRISPR RNA (crRNA).</text>
</comment>
<evidence type="ECO:0000256" key="1">
    <source>
        <dbReference type="ARBA" id="ARBA00001966"/>
    </source>
</evidence>
<proteinExistence type="inferred from homology"/>
<dbReference type="GO" id="GO:0051536">
    <property type="term" value="F:iron-sulfur cluster binding"/>
    <property type="evidence" value="ECO:0007669"/>
    <property type="project" value="UniProtKB-KW"/>
</dbReference>
<dbReference type="EMBL" id="OX365700">
    <property type="protein sequence ID" value="CAI4031113.1"/>
    <property type="molecule type" value="Genomic_DNA"/>
</dbReference>
<dbReference type="InterPro" id="IPR051827">
    <property type="entry name" value="Cas4_exonuclease"/>
</dbReference>
<keyword evidence="5 13" id="KW-0540">Nuclease</keyword>
<feature type="domain" description="DUF83" evidence="14">
    <location>
        <begin position="6"/>
        <end position="185"/>
    </location>
</feature>
<name>A0AA86MY60_9BACT</name>
<gene>
    <name evidence="15" type="ORF">DNFV4_01544</name>
</gene>
<dbReference type="GO" id="GO:0004527">
    <property type="term" value="F:exonuclease activity"/>
    <property type="evidence" value="ECO:0007669"/>
    <property type="project" value="UniProtKB-KW"/>
</dbReference>
<accession>A0AA86MY60</accession>
<keyword evidence="16" id="KW-1185">Reference proteome</keyword>
<evidence type="ECO:0000256" key="9">
    <source>
        <dbReference type="ARBA" id="ARBA00023004"/>
    </source>
</evidence>
<dbReference type="AlphaFoldDB" id="A0AA86MY60"/>
<evidence type="ECO:0000259" key="14">
    <source>
        <dbReference type="Pfam" id="PF01930"/>
    </source>
</evidence>
<keyword evidence="7 13" id="KW-0378">Hydrolase</keyword>
<dbReference type="Proteomes" id="UP001179121">
    <property type="component" value="Chromosome"/>
</dbReference>
<dbReference type="InterPro" id="IPR013343">
    <property type="entry name" value="CRISPR-assoc_prot_Cas4"/>
</dbReference>
<dbReference type="NCBIfam" id="TIGR00372">
    <property type="entry name" value="cas4"/>
    <property type="match status" value="1"/>
</dbReference>
<dbReference type="GO" id="GO:0051607">
    <property type="term" value="P:defense response to virus"/>
    <property type="evidence" value="ECO:0007669"/>
    <property type="project" value="UniProtKB-KW"/>
</dbReference>
<dbReference type="InterPro" id="IPR022765">
    <property type="entry name" value="Dna2/Cas4_DUF83"/>
</dbReference>
<evidence type="ECO:0000256" key="7">
    <source>
        <dbReference type="ARBA" id="ARBA00022801"/>
    </source>
</evidence>
<evidence type="ECO:0000256" key="3">
    <source>
        <dbReference type="ARBA" id="ARBA00012768"/>
    </source>
</evidence>
<dbReference type="KEGG" id="nti:DNFV4_01544"/>
<comment type="cofactor">
    <cofactor evidence="13">
        <name>Mg(2+)</name>
        <dbReference type="ChEBI" id="CHEBI:18420"/>
    </cofactor>
    <cofactor evidence="13">
        <name>Mn(2+)</name>
        <dbReference type="ChEBI" id="CHEBI:29035"/>
    </cofactor>
    <text evidence="13">Mg(2+) or Mn(2+) required for ssDNA cleavage activity.</text>
</comment>
<evidence type="ECO:0000313" key="16">
    <source>
        <dbReference type="Proteomes" id="UP001179121"/>
    </source>
</evidence>
<keyword evidence="10 13" id="KW-0411">Iron-sulfur</keyword>
<keyword evidence="12 13" id="KW-0464">Manganese</keyword>
<sequence>MLRVNDLKQYEYCPRVVYYQYVMPVERKATFKMEHGKSAEARLDMLEQRRGVQRYGLPDGERRFHVWLSSSVLGLSGKLDLLIESSTGRYPVDFKETTGPVRSNHLLQLCGYAMLVEEAYHHPVPRGFIYLIPTNSIEPVEMTDELRAKTVVALDRIREMILSQRVPAATEVSSRCTDCEYRNYCGDVF</sequence>
<reference evidence="15" key="1">
    <citation type="submission" date="2022-10" db="EMBL/GenBank/DDBJ databases">
        <authorList>
            <person name="Koch H."/>
        </authorList>
    </citation>
    <scope>NUCLEOTIDE SEQUENCE</scope>
    <source>
        <strain evidence="15">DNF</strain>
    </source>
</reference>